<dbReference type="GO" id="GO:0046839">
    <property type="term" value="P:phospholipid dephosphorylation"/>
    <property type="evidence" value="ECO:0007669"/>
    <property type="project" value="TreeGrafter"/>
</dbReference>
<comment type="similarity">
    <text evidence="2">Belongs to the PA-phosphatase related phosphoesterase family.</text>
</comment>
<gene>
    <name evidence="8" type="ORF">BSL78_08412</name>
</gene>
<dbReference type="EMBL" id="MRZV01000238">
    <property type="protein sequence ID" value="PIK54675.1"/>
    <property type="molecule type" value="Genomic_DNA"/>
</dbReference>
<keyword evidence="4 6" id="KW-1133">Transmembrane helix</keyword>
<keyword evidence="3 6" id="KW-0812">Transmembrane</keyword>
<dbReference type="UniPathway" id="UPA00085"/>
<dbReference type="CDD" id="cd03390">
    <property type="entry name" value="PAP2_containing_1_like"/>
    <property type="match status" value="1"/>
</dbReference>
<dbReference type="Pfam" id="PF01569">
    <property type="entry name" value="PAP2"/>
    <property type="match status" value="1"/>
</dbReference>
<dbReference type="SMART" id="SM00014">
    <property type="entry name" value="acidPPc"/>
    <property type="match status" value="1"/>
</dbReference>
<dbReference type="GO" id="GO:0016020">
    <property type="term" value="C:membrane"/>
    <property type="evidence" value="ECO:0007669"/>
    <property type="project" value="UniProtKB-SubCell"/>
</dbReference>
<dbReference type="OrthoDB" id="10030083at2759"/>
<feature type="transmembrane region" description="Helical" evidence="6">
    <location>
        <begin position="60"/>
        <end position="79"/>
    </location>
</feature>
<feature type="transmembrane region" description="Helical" evidence="6">
    <location>
        <begin position="191"/>
        <end position="210"/>
    </location>
</feature>
<comment type="caution">
    <text evidence="8">The sequence shown here is derived from an EMBL/GenBank/DDBJ whole genome shotgun (WGS) entry which is preliminary data.</text>
</comment>
<dbReference type="GO" id="GO:0006644">
    <property type="term" value="P:phospholipid metabolic process"/>
    <property type="evidence" value="ECO:0007669"/>
    <property type="project" value="UniProtKB-UniPathway"/>
</dbReference>
<keyword evidence="9" id="KW-1185">Reference proteome</keyword>
<organism evidence="8 9">
    <name type="scientific">Stichopus japonicus</name>
    <name type="common">Sea cucumber</name>
    <dbReference type="NCBI Taxonomy" id="307972"/>
    <lineage>
        <taxon>Eukaryota</taxon>
        <taxon>Metazoa</taxon>
        <taxon>Echinodermata</taxon>
        <taxon>Eleutherozoa</taxon>
        <taxon>Echinozoa</taxon>
        <taxon>Holothuroidea</taxon>
        <taxon>Aspidochirotacea</taxon>
        <taxon>Aspidochirotida</taxon>
        <taxon>Stichopodidae</taxon>
        <taxon>Apostichopus</taxon>
    </lineage>
</organism>
<dbReference type="InterPro" id="IPR000326">
    <property type="entry name" value="PAP2/HPO"/>
</dbReference>
<evidence type="ECO:0000256" key="1">
    <source>
        <dbReference type="ARBA" id="ARBA00004141"/>
    </source>
</evidence>
<keyword evidence="5 6" id="KW-0472">Membrane</keyword>
<dbReference type="Gene3D" id="1.20.144.10">
    <property type="entry name" value="Phosphatidic acid phosphatase type 2/haloperoxidase"/>
    <property type="match status" value="1"/>
</dbReference>
<evidence type="ECO:0000313" key="8">
    <source>
        <dbReference type="EMBL" id="PIK54675.1"/>
    </source>
</evidence>
<evidence type="ECO:0000256" key="2">
    <source>
        <dbReference type="ARBA" id="ARBA00008816"/>
    </source>
</evidence>
<evidence type="ECO:0000256" key="6">
    <source>
        <dbReference type="SAM" id="Phobius"/>
    </source>
</evidence>
<evidence type="ECO:0000256" key="4">
    <source>
        <dbReference type="ARBA" id="ARBA00022989"/>
    </source>
</evidence>
<comment type="subcellular location">
    <subcellularLocation>
        <location evidence="1">Membrane</location>
        <topology evidence="1">Multi-pass membrane protein</topology>
    </subcellularLocation>
</comment>
<dbReference type="SUPFAM" id="SSF48317">
    <property type="entry name" value="Acid phosphatase/Vanadium-dependent haloperoxidase"/>
    <property type="match status" value="1"/>
</dbReference>
<evidence type="ECO:0000313" key="9">
    <source>
        <dbReference type="Proteomes" id="UP000230750"/>
    </source>
</evidence>
<dbReference type="InterPro" id="IPR036938">
    <property type="entry name" value="PAP2/HPO_sf"/>
</dbReference>
<sequence length="292" mass="33007">MAFGKSSILDSMAVEILLRILLFVAFVFTDKMKPFQRIIQPEEWWLYNNPRTDSYVSTNSLYVLVSVVPMAVIIITSGLKRHLVDTKQATLALSLGFGINCALTNAMKLLVGRPRPDFLERCFPNGVPKVPTIITAATSCNGIEEVIYEGQKSFPSGHSSFIFASYTFLSLYLAGKLHIFESRHRGHSLRLLTAGFPLFFALLCAISRTMDYHHHWQDVSVGSLLGIFCATISYYQYYPELTHPECHLPLRHKPSPKFHRTMSDSRLSKGTRNWALEDSAENSVPLLEVKEM</sequence>
<feature type="transmembrane region" description="Helical" evidence="6">
    <location>
        <begin position="216"/>
        <end position="235"/>
    </location>
</feature>
<dbReference type="PANTHER" id="PTHR10165:SF35">
    <property type="entry name" value="RE23632P"/>
    <property type="match status" value="1"/>
</dbReference>
<reference evidence="8 9" key="1">
    <citation type="journal article" date="2017" name="PLoS Biol.">
        <title>The sea cucumber genome provides insights into morphological evolution and visceral regeneration.</title>
        <authorList>
            <person name="Zhang X."/>
            <person name="Sun L."/>
            <person name="Yuan J."/>
            <person name="Sun Y."/>
            <person name="Gao Y."/>
            <person name="Zhang L."/>
            <person name="Li S."/>
            <person name="Dai H."/>
            <person name="Hamel J.F."/>
            <person name="Liu C."/>
            <person name="Yu Y."/>
            <person name="Liu S."/>
            <person name="Lin W."/>
            <person name="Guo K."/>
            <person name="Jin S."/>
            <person name="Xu P."/>
            <person name="Storey K.B."/>
            <person name="Huan P."/>
            <person name="Zhang T."/>
            <person name="Zhou Y."/>
            <person name="Zhang J."/>
            <person name="Lin C."/>
            <person name="Li X."/>
            <person name="Xing L."/>
            <person name="Huo D."/>
            <person name="Sun M."/>
            <person name="Wang L."/>
            <person name="Mercier A."/>
            <person name="Li F."/>
            <person name="Yang H."/>
            <person name="Xiang J."/>
        </authorList>
    </citation>
    <scope>NUCLEOTIDE SEQUENCE [LARGE SCALE GENOMIC DNA]</scope>
    <source>
        <strain evidence="8">Shaxun</strain>
        <tissue evidence="8">Muscle</tissue>
    </source>
</reference>
<feature type="transmembrane region" description="Helical" evidence="6">
    <location>
        <begin position="161"/>
        <end position="179"/>
    </location>
</feature>
<evidence type="ECO:0000256" key="5">
    <source>
        <dbReference type="ARBA" id="ARBA00023136"/>
    </source>
</evidence>
<feature type="transmembrane region" description="Helical" evidence="6">
    <location>
        <begin position="91"/>
        <end position="111"/>
    </location>
</feature>
<dbReference type="Proteomes" id="UP000230750">
    <property type="component" value="Unassembled WGS sequence"/>
</dbReference>
<evidence type="ECO:0000259" key="7">
    <source>
        <dbReference type="SMART" id="SM00014"/>
    </source>
</evidence>
<feature type="transmembrane region" description="Helical" evidence="6">
    <location>
        <begin position="12"/>
        <end position="29"/>
    </location>
</feature>
<evidence type="ECO:0000256" key="3">
    <source>
        <dbReference type="ARBA" id="ARBA00022692"/>
    </source>
</evidence>
<accession>A0A2G8L383</accession>
<name>A0A2G8L383_STIJA</name>
<dbReference type="STRING" id="307972.A0A2G8L383"/>
<proteinExistence type="inferred from homology"/>
<dbReference type="InterPro" id="IPR043216">
    <property type="entry name" value="PAP-like"/>
</dbReference>
<feature type="domain" description="Phosphatidic acid phosphatase type 2/haloperoxidase" evidence="7">
    <location>
        <begin position="90"/>
        <end position="234"/>
    </location>
</feature>
<dbReference type="AlphaFoldDB" id="A0A2G8L383"/>
<dbReference type="PANTHER" id="PTHR10165">
    <property type="entry name" value="LIPID PHOSPHATE PHOSPHATASE"/>
    <property type="match status" value="1"/>
</dbReference>
<dbReference type="GO" id="GO:0008195">
    <property type="term" value="F:phosphatidate phosphatase activity"/>
    <property type="evidence" value="ECO:0007669"/>
    <property type="project" value="TreeGrafter"/>
</dbReference>
<protein>
    <submittedName>
        <fullName evidence="8">Phosphatidic acid phosphatase type 2 domain-containing protein 1B</fullName>
    </submittedName>
</protein>